<reference evidence="3" key="1">
    <citation type="journal article" date="2021" name="Genome Biol. Evol.">
        <title>A High-Quality Reference Genome for a Parasitic Bivalve with Doubly Uniparental Inheritance (Bivalvia: Unionida).</title>
        <authorList>
            <person name="Smith C.H."/>
        </authorList>
    </citation>
    <scope>NUCLEOTIDE SEQUENCE</scope>
    <source>
        <strain evidence="3">CHS0354</strain>
    </source>
</reference>
<name>A0AAE0RLT9_9BIVA</name>
<feature type="compositionally biased region" description="Polar residues" evidence="1">
    <location>
        <begin position="135"/>
        <end position="150"/>
    </location>
</feature>
<gene>
    <name evidence="3" type="ORF">CHS0354_030113</name>
</gene>
<dbReference type="InterPro" id="IPR021253">
    <property type="entry name" value="ZrgA-like"/>
</dbReference>
<keyword evidence="4" id="KW-1185">Reference proteome</keyword>
<feature type="chain" id="PRO_5041907088" evidence="2">
    <location>
        <begin position="27"/>
        <end position="213"/>
    </location>
</feature>
<sequence length="213" mass="23551">MNPTGITIKALLSFMLIPVSVVIVYAASDPLSAYVNLTLENSNLYMELFLPAEPVIGFNNMPESKTGQDKIQATLLRMEDNNLIFIPDKEAECVLINAYTDYMSGENPRTSEANEAEQFTAEEDTEAIPQEGEVSDTSADTAPAQPENNKAQDQYEFYVAYEFRCKYPEKLNAIALSLFKNFPLLPSGTGYAVAVEPGDNRGKHHIRSAEPAK</sequence>
<evidence type="ECO:0000313" key="3">
    <source>
        <dbReference type="EMBL" id="KAK3575781.1"/>
    </source>
</evidence>
<comment type="caution">
    <text evidence="3">The sequence shown here is derived from an EMBL/GenBank/DDBJ whole genome shotgun (WGS) entry which is preliminary data.</text>
</comment>
<reference evidence="3" key="2">
    <citation type="journal article" date="2021" name="Genome Biol. Evol.">
        <title>Developing a high-quality reference genome for a parasitic bivalve with doubly uniparental inheritance (Bivalvia: Unionida).</title>
        <authorList>
            <person name="Smith C.H."/>
        </authorList>
    </citation>
    <scope>NUCLEOTIDE SEQUENCE</scope>
    <source>
        <strain evidence="3">CHS0354</strain>
        <tissue evidence="3">Mantle</tissue>
    </source>
</reference>
<reference evidence="3" key="3">
    <citation type="submission" date="2023-05" db="EMBL/GenBank/DDBJ databases">
        <authorList>
            <person name="Smith C.H."/>
        </authorList>
    </citation>
    <scope>NUCLEOTIDE SEQUENCE</scope>
    <source>
        <strain evidence="3">CHS0354</strain>
        <tissue evidence="3">Mantle</tissue>
    </source>
</reference>
<evidence type="ECO:0000256" key="2">
    <source>
        <dbReference type="SAM" id="SignalP"/>
    </source>
</evidence>
<proteinExistence type="predicted"/>
<feature type="region of interest" description="Disordered" evidence="1">
    <location>
        <begin position="106"/>
        <end position="150"/>
    </location>
</feature>
<protein>
    <submittedName>
        <fullName evidence="3">Uncharacterized protein</fullName>
    </submittedName>
</protein>
<dbReference type="AlphaFoldDB" id="A0AAE0RLT9"/>
<feature type="signal peptide" evidence="2">
    <location>
        <begin position="1"/>
        <end position="26"/>
    </location>
</feature>
<keyword evidence="2" id="KW-0732">Signal</keyword>
<dbReference type="Pfam" id="PF10986">
    <property type="entry name" value="ZrgA"/>
    <property type="match status" value="1"/>
</dbReference>
<evidence type="ECO:0000256" key="1">
    <source>
        <dbReference type="SAM" id="MobiDB-lite"/>
    </source>
</evidence>
<organism evidence="3 4">
    <name type="scientific">Potamilus streckersoni</name>
    <dbReference type="NCBI Taxonomy" id="2493646"/>
    <lineage>
        <taxon>Eukaryota</taxon>
        <taxon>Metazoa</taxon>
        <taxon>Spiralia</taxon>
        <taxon>Lophotrochozoa</taxon>
        <taxon>Mollusca</taxon>
        <taxon>Bivalvia</taxon>
        <taxon>Autobranchia</taxon>
        <taxon>Heteroconchia</taxon>
        <taxon>Palaeoheterodonta</taxon>
        <taxon>Unionida</taxon>
        <taxon>Unionoidea</taxon>
        <taxon>Unionidae</taxon>
        <taxon>Ambleminae</taxon>
        <taxon>Lampsilini</taxon>
        <taxon>Potamilus</taxon>
    </lineage>
</organism>
<dbReference type="Proteomes" id="UP001195483">
    <property type="component" value="Unassembled WGS sequence"/>
</dbReference>
<dbReference type="EMBL" id="JAEAOA010001795">
    <property type="protein sequence ID" value="KAK3575781.1"/>
    <property type="molecule type" value="Genomic_DNA"/>
</dbReference>
<accession>A0AAE0RLT9</accession>
<evidence type="ECO:0000313" key="4">
    <source>
        <dbReference type="Proteomes" id="UP001195483"/>
    </source>
</evidence>